<gene>
    <name evidence="1" type="ORF">B0T25DRAFT_258858</name>
</gene>
<accession>A0AAJ0HGC5</accession>
<dbReference type="Proteomes" id="UP001275084">
    <property type="component" value="Unassembled WGS sequence"/>
</dbReference>
<sequence length="278" mass="31181">MNRDGAGGNGSTTVRPRGNQYGELPIWLGSVEARSYHVRIWKSRFLRRQTPAGWRGQHMGSWATVHGRDSQNVKCPMSHASCFHVWCFLRAPCCHACAVWQSAVGYSEKERRGQCSPATTRTRGKWKGCHPSTIICFTQHSMRSLYAVRSSYVLNCRAPKCESAFRLLSRSHLQHGQRAAGSDHGTDGRDWSAFWSWIYGVLCCHIPMGLWPSRWTSSGPKIKAYLSNTQLAGLRLYTVAGSPAPAVVNRARPIYYLSSWSDPGATCRSRPRLNQHLA</sequence>
<dbReference type="AlphaFoldDB" id="A0AAJ0HGC5"/>
<protein>
    <submittedName>
        <fullName evidence="1">Uncharacterized protein</fullName>
    </submittedName>
</protein>
<proteinExistence type="predicted"/>
<evidence type="ECO:0000313" key="1">
    <source>
        <dbReference type="EMBL" id="KAK3350090.1"/>
    </source>
</evidence>
<dbReference type="EMBL" id="JAUIQD010000005">
    <property type="protein sequence ID" value="KAK3350090.1"/>
    <property type="molecule type" value="Genomic_DNA"/>
</dbReference>
<reference evidence="1" key="1">
    <citation type="journal article" date="2023" name="Mol. Phylogenet. Evol.">
        <title>Genome-scale phylogeny and comparative genomics of the fungal order Sordariales.</title>
        <authorList>
            <person name="Hensen N."/>
            <person name="Bonometti L."/>
            <person name="Westerberg I."/>
            <person name="Brannstrom I.O."/>
            <person name="Guillou S."/>
            <person name="Cros-Aarteil S."/>
            <person name="Calhoun S."/>
            <person name="Haridas S."/>
            <person name="Kuo A."/>
            <person name="Mondo S."/>
            <person name="Pangilinan J."/>
            <person name="Riley R."/>
            <person name="LaButti K."/>
            <person name="Andreopoulos B."/>
            <person name="Lipzen A."/>
            <person name="Chen C."/>
            <person name="Yan M."/>
            <person name="Daum C."/>
            <person name="Ng V."/>
            <person name="Clum A."/>
            <person name="Steindorff A."/>
            <person name="Ohm R.A."/>
            <person name="Martin F."/>
            <person name="Silar P."/>
            <person name="Natvig D.O."/>
            <person name="Lalanne C."/>
            <person name="Gautier V."/>
            <person name="Ament-Velasquez S.L."/>
            <person name="Kruys A."/>
            <person name="Hutchinson M.I."/>
            <person name="Powell A.J."/>
            <person name="Barry K."/>
            <person name="Miller A.N."/>
            <person name="Grigoriev I.V."/>
            <person name="Debuchy R."/>
            <person name="Gladieux P."/>
            <person name="Hiltunen Thoren M."/>
            <person name="Johannesson H."/>
        </authorList>
    </citation>
    <scope>NUCLEOTIDE SEQUENCE</scope>
    <source>
        <strain evidence="1">CBS 955.72</strain>
    </source>
</reference>
<evidence type="ECO:0000313" key="2">
    <source>
        <dbReference type="Proteomes" id="UP001275084"/>
    </source>
</evidence>
<name>A0AAJ0HGC5_9PEZI</name>
<keyword evidence="2" id="KW-1185">Reference proteome</keyword>
<organism evidence="1 2">
    <name type="scientific">Lasiosphaeria hispida</name>
    <dbReference type="NCBI Taxonomy" id="260671"/>
    <lineage>
        <taxon>Eukaryota</taxon>
        <taxon>Fungi</taxon>
        <taxon>Dikarya</taxon>
        <taxon>Ascomycota</taxon>
        <taxon>Pezizomycotina</taxon>
        <taxon>Sordariomycetes</taxon>
        <taxon>Sordariomycetidae</taxon>
        <taxon>Sordariales</taxon>
        <taxon>Lasiosphaeriaceae</taxon>
        <taxon>Lasiosphaeria</taxon>
    </lineage>
</organism>
<reference evidence="1" key="2">
    <citation type="submission" date="2023-06" db="EMBL/GenBank/DDBJ databases">
        <authorList>
            <consortium name="Lawrence Berkeley National Laboratory"/>
            <person name="Haridas S."/>
            <person name="Hensen N."/>
            <person name="Bonometti L."/>
            <person name="Westerberg I."/>
            <person name="Brannstrom I.O."/>
            <person name="Guillou S."/>
            <person name="Cros-Aarteil S."/>
            <person name="Calhoun S."/>
            <person name="Kuo A."/>
            <person name="Mondo S."/>
            <person name="Pangilinan J."/>
            <person name="Riley R."/>
            <person name="Labutti K."/>
            <person name="Andreopoulos B."/>
            <person name="Lipzen A."/>
            <person name="Chen C."/>
            <person name="Yanf M."/>
            <person name="Daum C."/>
            <person name="Ng V."/>
            <person name="Clum A."/>
            <person name="Steindorff A."/>
            <person name="Ohm R."/>
            <person name="Martin F."/>
            <person name="Silar P."/>
            <person name="Natvig D."/>
            <person name="Lalanne C."/>
            <person name="Gautier V."/>
            <person name="Ament-Velasquez S.L."/>
            <person name="Kruys A."/>
            <person name="Hutchinson M.I."/>
            <person name="Powell A.J."/>
            <person name="Barry K."/>
            <person name="Miller A.N."/>
            <person name="Grigoriev I.V."/>
            <person name="Debuchy R."/>
            <person name="Gladieux P."/>
            <person name="Thoren M.H."/>
            <person name="Johannesson H."/>
        </authorList>
    </citation>
    <scope>NUCLEOTIDE SEQUENCE</scope>
    <source>
        <strain evidence="1">CBS 955.72</strain>
    </source>
</reference>
<comment type="caution">
    <text evidence="1">The sequence shown here is derived from an EMBL/GenBank/DDBJ whole genome shotgun (WGS) entry which is preliminary data.</text>
</comment>